<feature type="transmembrane region" description="Helical" evidence="5">
    <location>
        <begin position="150"/>
        <end position="170"/>
    </location>
</feature>
<name>A0A1W0WYM7_HYPEX</name>
<dbReference type="EMBL" id="MTYJ01000031">
    <property type="protein sequence ID" value="OQV20306.1"/>
    <property type="molecule type" value="Genomic_DNA"/>
</dbReference>
<keyword evidence="7" id="KW-1185">Reference proteome</keyword>
<accession>A0A1W0WYM7</accession>
<evidence type="ECO:0000256" key="2">
    <source>
        <dbReference type="ARBA" id="ARBA00022692"/>
    </source>
</evidence>
<reference evidence="7" key="1">
    <citation type="submission" date="2017-01" db="EMBL/GenBank/DDBJ databases">
        <title>Comparative genomics of anhydrobiosis in the tardigrade Hypsibius dujardini.</title>
        <authorList>
            <person name="Yoshida Y."/>
            <person name="Koutsovoulos G."/>
            <person name="Laetsch D."/>
            <person name="Stevens L."/>
            <person name="Kumar S."/>
            <person name="Horikawa D."/>
            <person name="Ishino K."/>
            <person name="Komine S."/>
            <person name="Tomita M."/>
            <person name="Blaxter M."/>
            <person name="Arakawa K."/>
        </authorList>
    </citation>
    <scope>NUCLEOTIDE SEQUENCE [LARGE SCALE GENOMIC DNA]</scope>
    <source>
        <strain evidence="7">Z151</strain>
    </source>
</reference>
<keyword evidence="3 5" id="KW-1133">Transmembrane helix</keyword>
<keyword evidence="4 5" id="KW-0472">Membrane</keyword>
<feature type="transmembrane region" description="Helical" evidence="5">
    <location>
        <begin position="122"/>
        <end position="144"/>
    </location>
</feature>
<proteinExistence type="predicted"/>
<gene>
    <name evidence="6" type="ORF">BV898_05597</name>
</gene>
<evidence type="ECO:0000256" key="4">
    <source>
        <dbReference type="ARBA" id="ARBA00023136"/>
    </source>
</evidence>
<dbReference type="Pfam" id="PF10507">
    <property type="entry name" value="TMEM65"/>
    <property type="match status" value="1"/>
</dbReference>
<comment type="caution">
    <text evidence="6">The sequence shown here is derived from an EMBL/GenBank/DDBJ whole genome shotgun (WGS) entry which is preliminary data.</text>
</comment>
<evidence type="ECO:0000256" key="1">
    <source>
        <dbReference type="ARBA" id="ARBA00004141"/>
    </source>
</evidence>
<organism evidence="6 7">
    <name type="scientific">Hypsibius exemplaris</name>
    <name type="common">Freshwater tardigrade</name>
    <dbReference type="NCBI Taxonomy" id="2072580"/>
    <lineage>
        <taxon>Eukaryota</taxon>
        <taxon>Metazoa</taxon>
        <taxon>Ecdysozoa</taxon>
        <taxon>Tardigrada</taxon>
        <taxon>Eutardigrada</taxon>
        <taxon>Parachela</taxon>
        <taxon>Hypsibioidea</taxon>
        <taxon>Hypsibiidae</taxon>
        <taxon>Hypsibius</taxon>
    </lineage>
</organism>
<comment type="subcellular location">
    <subcellularLocation>
        <location evidence="1">Membrane</location>
        <topology evidence="1">Multi-pass membrane protein</topology>
    </subcellularLocation>
</comment>
<dbReference type="Proteomes" id="UP000192578">
    <property type="component" value="Unassembled WGS sequence"/>
</dbReference>
<keyword evidence="2 5" id="KW-0812">Transmembrane</keyword>
<dbReference type="AlphaFoldDB" id="A0A1W0WYM7"/>
<evidence type="ECO:0000313" key="6">
    <source>
        <dbReference type="EMBL" id="OQV20306.1"/>
    </source>
</evidence>
<evidence type="ECO:0000313" key="7">
    <source>
        <dbReference type="Proteomes" id="UP000192578"/>
    </source>
</evidence>
<evidence type="ECO:0000256" key="5">
    <source>
        <dbReference type="SAM" id="Phobius"/>
    </source>
</evidence>
<feature type="transmembrane region" description="Helical" evidence="5">
    <location>
        <begin position="212"/>
        <end position="232"/>
    </location>
</feature>
<dbReference type="PANTHER" id="PTHR21706:SF15">
    <property type="entry name" value="TRANSMEMBRANE PROTEIN 65"/>
    <property type="match status" value="1"/>
</dbReference>
<dbReference type="OrthoDB" id="430821at2759"/>
<dbReference type="InterPro" id="IPR019537">
    <property type="entry name" value="TMEM65"/>
</dbReference>
<protein>
    <submittedName>
        <fullName evidence="6">Transmembrane protein 65</fullName>
    </submittedName>
</protein>
<sequence length="252" mass="27173">MLPGSSIAKSVARKVCFALELHVTTSAAIPLSMCQYNCKPNSKISNRPLTTSSVCFTLVPRWKAALTTLRGADHVVDAEEAKNFVVLLQPNERELILRELTAFEEGKPGDDTPPTKEQLRRLMIYSGLPFVGFGFLDNFLMIVAGSYIEVGIGMVFTISTMAAAALGNAVSDVAGVGSASYVEHLSRKLGSGPPPLTAKQIDMRSTRWRMSLGRGLGVAIGCILGMFPLLFYTEKKPCAVVVTDEVTVVTKT</sequence>
<evidence type="ECO:0000256" key="3">
    <source>
        <dbReference type="ARBA" id="ARBA00022989"/>
    </source>
</evidence>
<dbReference type="GO" id="GO:0005739">
    <property type="term" value="C:mitochondrion"/>
    <property type="evidence" value="ECO:0007669"/>
    <property type="project" value="TreeGrafter"/>
</dbReference>
<dbReference type="GO" id="GO:0016020">
    <property type="term" value="C:membrane"/>
    <property type="evidence" value="ECO:0007669"/>
    <property type="project" value="UniProtKB-SubCell"/>
</dbReference>
<dbReference type="PANTHER" id="PTHR21706">
    <property type="entry name" value="TRANSMEMBRANE PROTEIN 65"/>
    <property type="match status" value="1"/>
</dbReference>